<protein>
    <recommendedName>
        <fullName evidence="2">DNA polymerase III subunit alpha</fullName>
        <ecNumber evidence="1">2.7.7.7</ecNumber>
    </recommendedName>
</protein>
<keyword evidence="6" id="KW-0239">DNA-directed DNA polymerase</keyword>
<dbReference type="PANTHER" id="PTHR32294">
    <property type="entry name" value="DNA POLYMERASE III SUBUNIT ALPHA"/>
    <property type="match status" value="1"/>
</dbReference>
<dbReference type="InterPro" id="IPR004013">
    <property type="entry name" value="PHP_dom"/>
</dbReference>
<keyword evidence="5" id="KW-0235">DNA replication</keyword>
<comment type="catalytic activity">
    <reaction evidence="7">
        <text>DNA(n) + a 2'-deoxyribonucleoside 5'-triphosphate = DNA(n+1) + diphosphate</text>
        <dbReference type="Rhea" id="RHEA:22508"/>
        <dbReference type="Rhea" id="RHEA-COMP:17339"/>
        <dbReference type="Rhea" id="RHEA-COMP:17340"/>
        <dbReference type="ChEBI" id="CHEBI:33019"/>
        <dbReference type="ChEBI" id="CHEBI:61560"/>
        <dbReference type="ChEBI" id="CHEBI:173112"/>
        <dbReference type="EC" id="2.7.7.7"/>
    </reaction>
</comment>
<name>A0A178IME8_9BACT</name>
<dbReference type="SUPFAM" id="SSF160975">
    <property type="entry name" value="AF1531-like"/>
    <property type="match status" value="1"/>
</dbReference>
<dbReference type="GO" id="GO:0006260">
    <property type="term" value="P:DNA replication"/>
    <property type="evidence" value="ECO:0007669"/>
    <property type="project" value="UniProtKB-KW"/>
</dbReference>
<dbReference type="InterPro" id="IPR040982">
    <property type="entry name" value="DNA_pol3_finger"/>
</dbReference>
<dbReference type="Pfam" id="PF02811">
    <property type="entry name" value="PHP"/>
    <property type="match status" value="1"/>
</dbReference>
<dbReference type="PANTHER" id="PTHR32294:SF0">
    <property type="entry name" value="DNA POLYMERASE III SUBUNIT ALPHA"/>
    <property type="match status" value="1"/>
</dbReference>
<evidence type="ECO:0000256" key="4">
    <source>
        <dbReference type="ARBA" id="ARBA00022695"/>
    </source>
</evidence>
<dbReference type="SUPFAM" id="SSF89550">
    <property type="entry name" value="PHP domain-like"/>
    <property type="match status" value="1"/>
</dbReference>
<evidence type="ECO:0000259" key="9">
    <source>
        <dbReference type="SMART" id="SM00481"/>
    </source>
</evidence>
<evidence type="ECO:0000313" key="11">
    <source>
        <dbReference type="Proteomes" id="UP000078486"/>
    </source>
</evidence>
<dbReference type="Pfam" id="PF14579">
    <property type="entry name" value="HHH_6"/>
    <property type="match status" value="1"/>
</dbReference>
<gene>
    <name evidence="10" type="ORF">AW736_00305</name>
</gene>
<sequence length="1218" mass="134851">MSAPAKDFVHLHVHTDRSLLDGCCRIDRLVDYAASLGQTALALTDHGNLYGVIDFYTETKKKNIKPLIGCEIYLVEGSRLDKNGRAEEGKSWYHLGLLARNLEGYQNLLKLVSDAHLRGFYYKPRADWETLAKYSGGLIAFSGCLAAIVPQHLLHGREEEARKAAARFIDIFGRENFIIELQDHGLPEQRKIIPGLLKIAEEFNLTVIASNDVHYVRATDAAPHDAMLCIQTGAKLDDPDRMRFDTQEFYLKSHDEMAKLFAEVPESITNTRLVAEMCDLAIPFPKGSERYPRYPLPPEINSKYSPSEYLLQLCIAGLHRRYGTDHAAVSQHPVVAERLAKLQNLPPGEKPQPPDYSGLTHDELLVVRMAYELSIINVTGFVDYFLVVWDFINWAKEHGIPVGPGRGSGAGCLVAYTLGITNLDPIRFGLLFERFLNPERVSPPDFDIDFCMRRREEVIDYVREKYGRDCVANIITYGTLGAKMALRDIARVNNLPFAESDRLAKMIPDELNISLSDSIAKSAELAGEIARNPVAKRIIDTALVVEGMVRNTGKHAAGIIITDKPLDEFVPLSLQEEDVTVQYDMGAVTKLGLLKMDFLGLKTLTVIADAVDNVRATVPGQQKFDIDAIPLDDPKTYELLNAGKTVGVFQLESTGMQNASRQVGISTIDDINAISALYRPGPMQFIPDYARGKKDPSSIVWPHPLLKPILTETFGIIVYQEQVMECARIIAGYSLGGADMLRRAMGKKDAEAMAKERVKFVEGAKRVNNIDEKKANEIFDLLNKFAQYGFNKSHSAAYALIAYQTAYLKANHPVQFMAAVLTAELGNAEKVSHFISEAESMGITVLGPDVNESGSNFTPVGGKIRFGLAGVKGVGEQAALKIIEERSANGPYDDFDHLVNRVDGRAINKRVLEHLVKTGAFDYSGASRKQLFDGIDAALAAAASTARDRAAGQSSLFDLLAEPQPSLGKRGQGTIENRKSKIENSPPDFAPAERLQFEKELLGFYVSGHPLNTYAGLLEAIDTCDITRLLELGDRMEFRICGIAGAVGKKLSKKDNRPWSPFVLSTKTASLPINMFANAYAEYGANLGENALVVVLGNILVGQEGPRVNLKELYPLENYVPGVIRKVRWLLRPDHPEAPDFLRTLRATIDKNTGTTHTDIAFLFEDRVATISEASTALAWKLHPDTYHALRQHPAVAGVQIEVKPLELKQERRWGRRG</sequence>
<dbReference type="InterPro" id="IPR004805">
    <property type="entry name" value="DnaE2/DnaE/PolC"/>
</dbReference>
<dbReference type="GO" id="GO:0003887">
    <property type="term" value="F:DNA-directed DNA polymerase activity"/>
    <property type="evidence" value="ECO:0007669"/>
    <property type="project" value="UniProtKB-KW"/>
</dbReference>
<dbReference type="Pfam" id="PF17657">
    <property type="entry name" value="DNA_pol3_finger"/>
    <property type="match status" value="1"/>
</dbReference>
<keyword evidence="11" id="KW-1185">Reference proteome</keyword>
<dbReference type="AlphaFoldDB" id="A0A178IME8"/>
<evidence type="ECO:0000256" key="8">
    <source>
        <dbReference type="SAM" id="MobiDB-lite"/>
    </source>
</evidence>
<dbReference type="EC" id="2.7.7.7" evidence="1"/>
<proteinExistence type="predicted"/>
<dbReference type="Gene3D" id="1.10.150.870">
    <property type="match status" value="1"/>
</dbReference>
<dbReference type="NCBIfam" id="NF004226">
    <property type="entry name" value="PRK05673.1"/>
    <property type="match status" value="1"/>
</dbReference>
<dbReference type="OrthoDB" id="9803237at2"/>
<organism evidence="10 11">
    <name type="scientific">Termitidicoccus mucosus</name>
    <dbReference type="NCBI Taxonomy" id="1184151"/>
    <lineage>
        <taxon>Bacteria</taxon>
        <taxon>Pseudomonadati</taxon>
        <taxon>Verrucomicrobiota</taxon>
        <taxon>Opitutia</taxon>
        <taxon>Opitutales</taxon>
        <taxon>Opitutaceae</taxon>
        <taxon>Termitidicoccus</taxon>
    </lineage>
</organism>
<dbReference type="Gene3D" id="1.10.10.1600">
    <property type="entry name" value="Bacterial DNA polymerase III alpha subunit, thumb domain"/>
    <property type="match status" value="1"/>
</dbReference>
<evidence type="ECO:0000256" key="3">
    <source>
        <dbReference type="ARBA" id="ARBA00022679"/>
    </source>
</evidence>
<evidence type="ECO:0000256" key="6">
    <source>
        <dbReference type="ARBA" id="ARBA00022932"/>
    </source>
</evidence>
<reference evidence="10 11" key="1">
    <citation type="submission" date="2016-01" db="EMBL/GenBank/DDBJ databases">
        <title>High potential of lignocellulose degradation of a new Verrucomicrobia species.</title>
        <authorList>
            <person name="Wang Y."/>
            <person name="Shi Y."/>
            <person name="Qiu Z."/>
            <person name="Liu S."/>
            <person name="Yang H."/>
        </authorList>
    </citation>
    <scope>NUCLEOTIDE SEQUENCE [LARGE SCALE GENOMIC DNA]</scope>
    <source>
        <strain evidence="10 11">TSB47</strain>
    </source>
</reference>
<dbReference type="InterPro" id="IPR029460">
    <property type="entry name" value="DNAPol_HHH"/>
</dbReference>
<dbReference type="GO" id="GO:0008408">
    <property type="term" value="F:3'-5' exonuclease activity"/>
    <property type="evidence" value="ECO:0007669"/>
    <property type="project" value="InterPro"/>
</dbReference>
<keyword evidence="3" id="KW-0808">Transferase</keyword>
<dbReference type="CDD" id="cd12113">
    <property type="entry name" value="PHP_PolIIIA_DnaE3"/>
    <property type="match status" value="1"/>
</dbReference>
<evidence type="ECO:0000256" key="1">
    <source>
        <dbReference type="ARBA" id="ARBA00012417"/>
    </source>
</evidence>
<evidence type="ECO:0000256" key="7">
    <source>
        <dbReference type="ARBA" id="ARBA00049244"/>
    </source>
</evidence>
<dbReference type="Pfam" id="PF07733">
    <property type="entry name" value="DNA_pol3_alpha"/>
    <property type="match status" value="1"/>
</dbReference>
<dbReference type="STRING" id="1184151.AW736_00305"/>
<keyword evidence="4" id="KW-0548">Nucleotidyltransferase</keyword>
<feature type="region of interest" description="Disordered" evidence="8">
    <location>
        <begin position="963"/>
        <end position="989"/>
    </location>
</feature>
<evidence type="ECO:0000313" key="10">
    <source>
        <dbReference type="EMBL" id="OAM90948.1"/>
    </source>
</evidence>
<dbReference type="Gene3D" id="3.20.20.140">
    <property type="entry name" value="Metal-dependent hydrolases"/>
    <property type="match status" value="1"/>
</dbReference>
<dbReference type="SMART" id="SM00481">
    <property type="entry name" value="POLIIIAc"/>
    <property type="match status" value="1"/>
</dbReference>
<dbReference type="InterPro" id="IPR041931">
    <property type="entry name" value="DNA_pol3_alpha_thumb_dom"/>
</dbReference>
<feature type="domain" description="Polymerase/histidinol phosphatase N-terminal" evidence="9">
    <location>
        <begin position="9"/>
        <end position="76"/>
    </location>
</feature>
<accession>A0A178IME8</accession>
<dbReference type="Proteomes" id="UP000078486">
    <property type="component" value="Unassembled WGS sequence"/>
</dbReference>
<dbReference type="InterPro" id="IPR003141">
    <property type="entry name" value="Pol/His_phosphatase_N"/>
</dbReference>
<dbReference type="NCBIfam" id="TIGR00594">
    <property type="entry name" value="polc"/>
    <property type="match status" value="1"/>
</dbReference>
<dbReference type="NCBIfam" id="NF005298">
    <property type="entry name" value="PRK06826.1"/>
    <property type="match status" value="1"/>
</dbReference>
<evidence type="ECO:0000256" key="2">
    <source>
        <dbReference type="ARBA" id="ARBA00019114"/>
    </source>
</evidence>
<dbReference type="InterPro" id="IPR011708">
    <property type="entry name" value="DNA_pol3_alpha_NTPase_dom"/>
</dbReference>
<dbReference type="InterPro" id="IPR016195">
    <property type="entry name" value="Pol/histidinol_Pase-like"/>
</dbReference>
<evidence type="ECO:0000256" key="5">
    <source>
        <dbReference type="ARBA" id="ARBA00022705"/>
    </source>
</evidence>
<dbReference type="EMBL" id="LRRQ01000044">
    <property type="protein sequence ID" value="OAM90948.1"/>
    <property type="molecule type" value="Genomic_DNA"/>
</dbReference>
<comment type="caution">
    <text evidence="10">The sequence shown here is derived from an EMBL/GenBank/DDBJ whole genome shotgun (WGS) entry which is preliminary data.</text>
</comment>
<dbReference type="RefSeq" id="WP_068769701.1">
    <property type="nucleotide sequence ID" value="NZ_CP109796.1"/>
</dbReference>